<dbReference type="PANTHER" id="PTHR35007">
    <property type="entry name" value="INTEGRAL MEMBRANE PROTEIN-RELATED"/>
    <property type="match status" value="1"/>
</dbReference>
<dbReference type="PANTHER" id="PTHR35007:SF2">
    <property type="entry name" value="PILUS ASSEMBLE PROTEIN"/>
    <property type="match status" value="1"/>
</dbReference>
<comment type="subcellular location">
    <subcellularLocation>
        <location evidence="1">Cell membrane</location>
        <topology evidence="1">Multi-pass membrane protein</topology>
    </subcellularLocation>
</comment>
<evidence type="ECO:0000313" key="9">
    <source>
        <dbReference type="Proteomes" id="UP000001918"/>
    </source>
</evidence>
<feature type="domain" description="Type II secretion system protein GspF" evidence="7">
    <location>
        <begin position="168"/>
        <end position="293"/>
    </location>
</feature>
<dbReference type="EMBL" id="CP001738">
    <property type="protein sequence ID" value="ACY97423.1"/>
    <property type="molecule type" value="Genomic_DNA"/>
</dbReference>
<name>D1ACT4_THECD</name>
<organism evidence="8 9">
    <name type="scientific">Thermomonospora curvata (strain ATCC 19995 / DSM 43183 / JCM 3096 / KCTC 9072 / NBRC 15933 / NCIMB 10081 / Henssen B9)</name>
    <dbReference type="NCBI Taxonomy" id="471852"/>
    <lineage>
        <taxon>Bacteria</taxon>
        <taxon>Bacillati</taxon>
        <taxon>Actinomycetota</taxon>
        <taxon>Actinomycetes</taxon>
        <taxon>Streptosporangiales</taxon>
        <taxon>Thermomonosporaceae</taxon>
        <taxon>Thermomonospora</taxon>
    </lineage>
</organism>
<dbReference type="eggNOG" id="COG2064">
    <property type="taxonomic scope" value="Bacteria"/>
</dbReference>
<dbReference type="HOGENOM" id="CLU_056917_4_0_11"/>
<dbReference type="InterPro" id="IPR018076">
    <property type="entry name" value="T2SS_GspF_dom"/>
</dbReference>
<dbReference type="STRING" id="471852.Tcur_1850"/>
<evidence type="ECO:0000256" key="1">
    <source>
        <dbReference type="ARBA" id="ARBA00004651"/>
    </source>
</evidence>
<evidence type="ECO:0000256" key="2">
    <source>
        <dbReference type="ARBA" id="ARBA00022475"/>
    </source>
</evidence>
<gene>
    <name evidence="8" type="ordered locus">Tcur_1850</name>
</gene>
<keyword evidence="4 6" id="KW-1133">Transmembrane helix</keyword>
<evidence type="ECO:0000256" key="3">
    <source>
        <dbReference type="ARBA" id="ARBA00022692"/>
    </source>
</evidence>
<keyword evidence="9" id="KW-1185">Reference proteome</keyword>
<dbReference type="RefSeq" id="WP_012852207.1">
    <property type="nucleotide sequence ID" value="NC_013510.1"/>
</dbReference>
<dbReference type="GO" id="GO:0005886">
    <property type="term" value="C:plasma membrane"/>
    <property type="evidence" value="ECO:0007669"/>
    <property type="project" value="UniProtKB-SubCell"/>
</dbReference>
<dbReference type="KEGG" id="tcu:Tcur_1850"/>
<evidence type="ECO:0000259" key="7">
    <source>
        <dbReference type="Pfam" id="PF00482"/>
    </source>
</evidence>
<sequence>MTGVATLLAGMGALAAALVLLLSPPRRSDRPTGVAGALHSIETEYAGKATGTVPPPSRDERLAEPLMRRLRMLAQSLSPGTGVEGLQRRLDLAGNPGAWTPERILSYKGLGLLAVGATGALVGSGSVPGILLGAALGSLFGFFLPDILLYNAGLRRQEELKRSLPDTLDLLVVSVEAGLGFDAALTRVAQHTSGPLAEELARVLQEIRIGKSRTEALRSMGERVAVEEVRTFIAALVQASELGMSIGVVLREQAREARLKRRQRAEEMAQKVPVKVMFPVVLCILPALIITVVGPGVLSIMESPLFR</sequence>
<keyword evidence="3 6" id="KW-0812">Transmembrane</keyword>
<dbReference type="Proteomes" id="UP000001918">
    <property type="component" value="Chromosome"/>
</dbReference>
<accession>D1ACT4</accession>
<feature type="transmembrane region" description="Helical" evidence="6">
    <location>
        <begin position="105"/>
        <end position="124"/>
    </location>
</feature>
<evidence type="ECO:0000256" key="6">
    <source>
        <dbReference type="SAM" id="Phobius"/>
    </source>
</evidence>
<evidence type="ECO:0000256" key="4">
    <source>
        <dbReference type="ARBA" id="ARBA00022989"/>
    </source>
</evidence>
<dbReference type="Gene3D" id="1.20.81.30">
    <property type="entry name" value="Type II secretion system (T2SS), domain F"/>
    <property type="match status" value="1"/>
</dbReference>
<dbReference type="InterPro" id="IPR042094">
    <property type="entry name" value="T2SS_GspF_sf"/>
</dbReference>
<proteinExistence type="predicted"/>
<feature type="transmembrane region" description="Helical" evidence="6">
    <location>
        <begin position="130"/>
        <end position="152"/>
    </location>
</feature>
<dbReference type="AlphaFoldDB" id="D1ACT4"/>
<keyword evidence="2" id="KW-1003">Cell membrane</keyword>
<feature type="transmembrane region" description="Helical" evidence="6">
    <location>
        <begin position="276"/>
        <end position="301"/>
    </location>
</feature>
<feature type="transmembrane region" description="Helical" evidence="6">
    <location>
        <begin position="6"/>
        <end position="23"/>
    </location>
</feature>
<dbReference type="Pfam" id="PF00482">
    <property type="entry name" value="T2SSF"/>
    <property type="match status" value="1"/>
</dbReference>
<reference evidence="8 9" key="1">
    <citation type="journal article" date="2011" name="Stand. Genomic Sci.">
        <title>Complete genome sequence of Thermomonospora curvata type strain (B9).</title>
        <authorList>
            <person name="Chertkov O."/>
            <person name="Sikorski J."/>
            <person name="Nolan M."/>
            <person name="Lapidus A."/>
            <person name="Lucas S."/>
            <person name="Del Rio T.G."/>
            <person name="Tice H."/>
            <person name="Cheng J.F."/>
            <person name="Goodwin L."/>
            <person name="Pitluck S."/>
            <person name="Liolios K."/>
            <person name="Ivanova N."/>
            <person name="Mavromatis K."/>
            <person name="Mikhailova N."/>
            <person name="Ovchinnikova G."/>
            <person name="Pati A."/>
            <person name="Chen A."/>
            <person name="Palaniappan K."/>
            <person name="Djao O.D."/>
            <person name="Land M."/>
            <person name="Hauser L."/>
            <person name="Chang Y.J."/>
            <person name="Jeffries C.D."/>
            <person name="Brettin T."/>
            <person name="Han C."/>
            <person name="Detter J.C."/>
            <person name="Rohde M."/>
            <person name="Goker M."/>
            <person name="Woyke T."/>
            <person name="Bristow J."/>
            <person name="Eisen J.A."/>
            <person name="Markowitz V."/>
            <person name="Hugenholtz P."/>
            <person name="Klenk H.P."/>
            <person name="Kyrpides N.C."/>
        </authorList>
    </citation>
    <scope>NUCLEOTIDE SEQUENCE [LARGE SCALE GENOMIC DNA]</scope>
    <source>
        <strain evidence="9">ATCC 19995 / DSM 43183 / JCM 3096 / KCTC 9072 / NBRC 15933 / NCIMB 10081 / Henssen B9</strain>
    </source>
</reference>
<keyword evidence="5 6" id="KW-0472">Membrane</keyword>
<evidence type="ECO:0000313" key="8">
    <source>
        <dbReference type="EMBL" id="ACY97423.1"/>
    </source>
</evidence>
<protein>
    <submittedName>
        <fullName evidence="8">Type II secretion system protein</fullName>
    </submittedName>
</protein>
<evidence type="ECO:0000256" key="5">
    <source>
        <dbReference type="ARBA" id="ARBA00023136"/>
    </source>
</evidence>
<dbReference type="OrthoDB" id="3362351at2"/>